<proteinExistence type="predicted"/>
<sequence length="105" mass="12439">MMCDVKILCDNLGDEKSASLCVFERCEEHYQPKPPKRDEERAKWCYTIEKLKIYTKKVGNKENGMLKFGVNGLFKEKFRHFIKSHLNSSKINEEAIHIKNFDERL</sequence>
<evidence type="ECO:0000313" key="1">
    <source>
        <dbReference type="EMBL" id="TBT99972.1"/>
    </source>
</evidence>
<dbReference type="AlphaFoldDB" id="A0A4Q9KYB3"/>
<accession>A0A4Q9KYB3</accession>
<reference evidence="1 2" key="1">
    <citation type="submission" date="2017-12" db="EMBL/GenBank/DDBJ databases">
        <authorList>
            <person name="Pombert J.-F."/>
            <person name="Haag K.L."/>
            <person name="Ebert D."/>
        </authorList>
    </citation>
    <scope>NUCLEOTIDE SEQUENCE [LARGE SCALE GENOMIC DNA]</scope>
    <source>
        <strain evidence="1">FI-OER-3-3</strain>
    </source>
</reference>
<gene>
    <name evidence="1" type="ORF">CWI37_1154p0010</name>
</gene>
<dbReference type="VEuPathDB" id="MicrosporidiaDB:CWI37_1154p0010"/>
<name>A0A4Q9KYB3_9MICR</name>
<dbReference type="Proteomes" id="UP000292362">
    <property type="component" value="Unassembled WGS sequence"/>
</dbReference>
<comment type="caution">
    <text evidence="1">The sequence shown here is derived from an EMBL/GenBank/DDBJ whole genome shotgun (WGS) entry which is preliminary data.</text>
</comment>
<organism evidence="1 2">
    <name type="scientific">Hamiltosporidium tvaerminnensis</name>
    <dbReference type="NCBI Taxonomy" id="1176355"/>
    <lineage>
        <taxon>Eukaryota</taxon>
        <taxon>Fungi</taxon>
        <taxon>Fungi incertae sedis</taxon>
        <taxon>Microsporidia</taxon>
        <taxon>Dubosqiidae</taxon>
        <taxon>Hamiltosporidium</taxon>
    </lineage>
</organism>
<protein>
    <submittedName>
        <fullName evidence="1">Uncharacterized protein</fullName>
    </submittedName>
</protein>
<evidence type="ECO:0000313" key="2">
    <source>
        <dbReference type="Proteomes" id="UP000292362"/>
    </source>
</evidence>
<dbReference type="EMBL" id="PITJ01001154">
    <property type="protein sequence ID" value="TBT99972.1"/>
    <property type="molecule type" value="Genomic_DNA"/>
</dbReference>